<comment type="caution">
    <text evidence="8">Lacks conserved residue(s) required for the propagation of feature annotation.</text>
</comment>
<comment type="pathway">
    <text evidence="1 8">Metabolic intermediate biosynthesis; chorismate biosynthesis; chorismate from D-erythrose 4-phosphate and phosphoenolpyruvate: step 6/7.</text>
</comment>
<proteinExistence type="inferred from homology"/>
<evidence type="ECO:0000313" key="10">
    <source>
        <dbReference type="EMBL" id="CAA9242168.1"/>
    </source>
</evidence>
<dbReference type="GO" id="GO:0009423">
    <property type="term" value="P:chorismate biosynthetic process"/>
    <property type="evidence" value="ECO:0007669"/>
    <property type="project" value="UniProtKB-UniRule"/>
</dbReference>
<feature type="binding site" evidence="8">
    <location>
        <position position="107"/>
    </location>
    <ligand>
        <name>phosphoenolpyruvate</name>
        <dbReference type="ChEBI" id="CHEBI:58702"/>
    </ligand>
</feature>
<evidence type="ECO:0000256" key="8">
    <source>
        <dbReference type="HAMAP-Rule" id="MF_00210"/>
    </source>
</evidence>
<dbReference type="HAMAP" id="MF_00210">
    <property type="entry name" value="EPSP_synth"/>
    <property type="match status" value="1"/>
</dbReference>
<feature type="binding site" evidence="8">
    <location>
        <position position="151"/>
    </location>
    <ligand>
        <name>3-phosphoshikimate</name>
        <dbReference type="ChEBI" id="CHEBI:145989"/>
    </ligand>
</feature>
<evidence type="ECO:0000256" key="1">
    <source>
        <dbReference type="ARBA" id="ARBA00004811"/>
    </source>
</evidence>
<dbReference type="PROSITE" id="PS00885">
    <property type="entry name" value="EPSP_SYNTHASE_2"/>
    <property type="match status" value="1"/>
</dbReference>
<comment type="catalytic activity">
    <reaction evidence="7">
        <text>3-phosphoshikimate + phosphoenolpyruvate = 5-O-(1-carboxyvinyl)-3-phosphoshikimate + phosphate</text>
        <dbReference type="Rhea" id="RHEA:21256"/>
        <dbReference type="ChEBI" id="CHEBI:43474"/>
        <dbReference type="ChEBI" id="CHEBI:57701"/>
        <dbReference type="ChEBI" id="CHEBI:58702"/>
        <dbReference type="ChEBI" id="CHEBI:145989"/>
        <dbReference type="EC" id="2.5.1.19"/>
    </reaction>
    <physiologicalReaction direction="left-to-right" evidence="7">
        <dbReference type="Rhea" id="RHEA:21257"/>
    </physiologicalReaction>
</comment>
<feature type="binding site" evidence="8">
    <location>
        <position position="152"/>
    </location>
    <ligand>
        <name>phosphoenolpyruvate</name>
        <dbReference type="ChEBI" id="CHEBI:58702"/>
    </ligand>
</feature>
<keyword evidence="3 8" id="KW-0963">Cytoplasm</keyword>
<comment type="function">
    <text evidence="8">Catalyzes the transfer of the enolpyruvyl moiety of phosphoenolpyruvate (PEP) to the 5-hydroxyl of shikimate-3-phosphate (S3P) to produce enolpyruvyl shikimate-3-phosphate and inorganic phosphate.</text>
</comment>
<feature type="binding site" evidence="8">
    <location>
        <position position="150"/>
    </location>
    <ligand>
        <name>3-phosphoshikimate</name>
        <dbReference type="ChEBI" id="CHEBI:145989"/>
    </ligand>
</feature>
<feature type="binding site" evidence="8">
    <location>
        <position position="180"/>
    </location>
    <ligand>
        <name>3-phosphoshikimate</name>
        <dbReference type="ChEBI" id="CHEBI:145989"/>
    </ligand>
</feature>
<organism evidence="10">
    <name type="scientific">uncultured Mycobacteriales bacterium</name>
    <dbReference type="NCBI Taxonomy" id="581187"/>
    <lineage>
        <taxon>Bacteria</taxon>
        <taxon>Bacillati</taxon>
        <taxon>Actinomycetota</taxon>
        <taxon>Actinomycetes</taxon>
        <taxon>Mycobacteriales</taxon>
        <taxon>environmental samples</taxon>
    </lineage>
</organism>
<dbReference type="InterPro" id="IPR036968">
    <property type="entry name" value="Enolpyruvate_Tfrase_sf"/>
</dbReference>
<feature type="binding site" evidence="8">
    <location>
        <position position="12"/>
    </location>
    <ligand>
        <name>3-phosphoshikimate</name>
        <dbReference type="ChEBI" id="CHEBI:145989"/>
    </ligand>
</feature>
<feature type="binding site" evidence="8">
    <location>
        <position position="323"/>
    </location>
    <ligand>
        <name>3-phosphoshikimate</name>
        <dbReference type="ChEBI" id="CHEBI:145989"/>
    </ligand>
</feature>
<feature type="binding site" evidence="8">
    <location>
        <position position="16"/>
    </location>
    <ligand>
        <name>3-phosphoshikimate</name>
        <dbReference type="ChEBI" id="CHEBI:145989"/>
    </ligand>
</feature>
<feature type="binding site" evidence="8">
    <location>
        <position position="152"/>
    </location>
    <ligand>
        <name>3-phosphoshikimate</name>
        <dbReference type="ChEBI" id="CHEBI:145989"/>
    </ligand>
</feature>
<dbReference type="InterPro" id="IPR023193">
    <property type="entry name" value="EPSP_synthase_CS"/>
</dbReference>
<accession>A0A6J4I534</accession>
<feature type="binding site" evidence="8">
    <location>
        <position position="393"/>
    </location>
    <ligand>
        <name>phosphoenolpyruvate</name>
        <dbReference type="ChEBI" id="CHEBI:58702"/>
    </ligand>
</feature>
<dbReference type="GO" id="GO:0009073">
    <property type="term" value="P:aromatic amino acid family biosynthetic process"/>
    <property type="evidence" value="ECO:0007669"/>
    <property type="project" value="UniProtKB-KW"/>
</dbReference>
<gene>
    <name evidence="8" type="primary">aroA</name>
    <name evidence="10" type="ORF">AVDCRST_MAG41-1504</name>
</gene>
<dbReference type="PANTHER" id="PTHR21090">
    <property type="entry name" value="AROM/DEHYDROQUINATE SYNTHASE"/>
    <property type="match status" value="1"/>
</dbReference>
<keyword evidence="4 8" id="KW-0028">Amino-acid biosynthesis</keyword>
<feature type="binding site" evidence="8">
    <location>
        <position position="296"/>
    </location>
    <ligand>
        <name>3-phosphoshikimate</name>
        <dbReference type="ChEBI" id="CHEBI:145989"/>
    </ligand>
</feature>
<evidence type="ECO:0000256" key="6">
    <source>
        <dbReference type="ARBA" id="ARBA00023141"/>
    </source>
</evidence>
<dbReference type="NCBIfam" id="TIGR01356">
    <property type="entry name" value="aroA"/>
    <property type="match status" value="1"/>
</dbReference>
<comment type="subunit">
    <text evidence="8">Monomer.</text>
</comment>
<comment type="subcellular location">
    <subcellularLocation>
        <location evidence="8">Cytoplasm</location>
    </subcellularLocation>
</comment>
<feature type="active site" description="Proton acceptor" evidence="8">
    <location>
        <position position="296"/>
    </location>
</feature>
<dbReference type="EC" id="2.5.1.19" evidence="8"/>
<feature type="binding site" evidence="8">
    <location>
        <position position="368"/>
    </location>
    <ligand>
        <name>phosphoenolpyruvate</name>
        <dbReference type="ChEBI" id="CHEBI:58702"/>
    </ligand>
</feature>
<dbReference type="SUPFAM" id="SSF55205">
    <property type="entry name" value="EPT/RTPC-like"/>
    <property type="match status" value="1"/>
</dbReference>
<evidence type="ECO:0000256" key="5">
    <source>
        <dbReference type="ARBA" id="ARBA00022679"/>
    </source>
</evidence>
<dbReference type="Gene3D" id="3.65.10.10">
    <property type="entry name" value="Enolpyruvate transferase domain"/>
    <property type="match status" value="2"/>
</dbReference>
<evidence type="ECO:0000256" key="2">
    <source>
        <dbReference type="ARBA" id="ARBA00009948"/>
    </source>
</evidence>
<dbReference type="InterPro" id="IPR001986">
    <property type="entry name" value="Enolpyruvate_Tfrase_dom"/>
</dbReference>
<evidence type="ECO:0000259" key="9">
    <source>
        <dbReference type="Pfam" id="PF00275"/>
    </source>
</evidence>
<comment type="similarity">
    <text evidence="2 8">Belongs to the EPSP synthase family.</text>
</comment>
<dbReference type="GO" id="GO:0008652">
    <property type="term" value="P:amino acid biosynthetic process"/>
    <property type="evidence" value="ECO:0007669"/>
    <property type="project" value="UniProtKB-KW"/>
</dbReference>
<dbReference type="FunFam" id="3.65.10.10:FF:000010">
    <property type="entry name" value="3-phosphoshikimate 1-carboxyvinyltransferase"/>
    <property type="match status" value="1"/>
</dbReference>
<dbReference type="PANTHER" id="PTHR21090:SF5">
    <property type="entry name" value="PENTAFUNCTIONAL AROM POLYPEPTIDE"/>
    <property type="match status" value="1"/>
</dbReference>
<reference evidence="10" key="1">
    <citation type="submission" date="2020-02" db="EMBL/GenBank/DDBJ databases">
        <authorList>
            <person name="Meier V. D."/>
        </authorList>
    </citation>
    <scope>NUCLEOTIDE SEQUENCE</scope>
    <source>
        <strain evidence="10">AVDCRST_MAG41</strain>
    </source>
</reference>
<dbReference type="GO" id="GO:0005737">
    <property type="term" value="C:cytoplasm"/>
    <property type="evidence" value="ECO:0007669"/>
    <property type="project" value="UniProtKB-SubCell"/>
</dbReference>
<feature type="domain" description="Enolpyruvate transferase" evidence="9">
    <location>
        <begin position="3"/>
        <end position="402"/>
    </location>
</feature>
<feature type="binding site" evidence="8">
    <location>
        <position position="79"/>
    </location>
    <ligand>
        <name>phosphoenolpyruvate</name>
        <dbReference type="ChEBI" id="CHEBI:58702"/>
    </ligand>
</feature>
<dbReference type="AlphaFoldDB" id="A0A6J4I534"/>
<evidence type="ECO:0000256" key="4">
    <source>
        <dbReference type="ARBA" id="ARBA00022605"/>
    </source>
</evidence>
<feature type="binding site" evidence="8">
    <location>
        <position position="11"/>
    </location>
    <ligand>
        <name>3-phosphoshikimate</name>
        <dbReference type="ChEBI" id="CHEBI:145989"/>
    </ligand>
</feature>
<evidence type="ECO:0000256" key="3">
    <source>
        <dbReference type="ARBA" id="ARBA00022490"/>
    </source>
</evidence>
<keyword evidence="6 8" id="KW-0057">Aromatic amino acid biosynthesis</keyword>
<dbReference type="EMBL" id="CADCTP010000138">
    <property type="protein sequence ID" value="CAA9242168.1"/>
    <property type="molecule type" value="Genomic_DNA"/>
</dbReference>
<evidence type="ECO:0000256" key="7">
    <source>
        <dbReference type="ARBA" id="ARBA00044633"/>
    </source>
</evidence>
<name>A0A6J4I534_9ACTN</name>
<dbReference type="InterPro" id="IPR006264">
    <property type="entry name" value="EPSP_synthase"/>
</dbReference>
<dbReference type="GO" id="GO:0003866">
    <property type="term" value="F:3-phosphoshikimate 1-carboxyvinyltransferase activity"/>
    <property type="evidence" value="ECO:0007669"/>
    <property type="project" value="UniProtKB-UniRule"/>
</dbReference>
<feature type="binding site" evidence="8">
    <location>
        <position position="327"/>
    </location>
    <ligand>
        <name>phosphoenolpyruvate</name>
        <dbReference type="ChEBI" id="CHEBI:58702"/>
    </ligand>
</feature>
<dbReference type="UniPathway" id="UPA00053">
    <property type="reaction ID" value="UER00089"/>
</dbReference>
<dbReference type="Pfam" id="PF00275">
    <property type="entry name" value="EPSP_synthase"/>
    <property type="match status" value="1"/>
</dbReference>
<protein>
    <recommendedName>
        <fullName evidence="8">3-phosphoshikimate 1-carboxyvinyltransferase</fullName>
        <ecNumber evidence="8">2.5.1.19</ecNumber>
    </recommendedName>
    <alternativeName>
        <fullName evidence="8">5-enolpyruvylshikimate-3-phosphate synthase</fullName>
        <shortName evidence="8">EPSP synthase</shortName>
        <shortName evidence="8">EPSPS</shortName>
    </alternativeName>
</protein>
<dbReference type="FunFam" id="3.65.10.10:FF:000011">
    <property type="entry name" value="3-phosphoshikimate 1-carboxyvinyltransferase"/>
    <property type="match status" value="1"/>
</dbReference>
<keyword evidence="5 8" id="KW-0808">Transferase</keyword>
<dbReference type="InterPro" id="IPR013792">
    <property type="entry name" value="RNA3'P_cycl/enolpyr_Trfase_a/b"/>
</dbReference>
<sequence>MDAVVSVPGSKSVTNRALVLAALADGGTRIRNPLRARDTSLMIGALRVLGVGVADDGDDWVVNPAALRGGSAIDVGLAGTVQRFVPPLAALADGPVRFDGDPRARHRPLAPLVLGLRQLGAEVDDVALPLTVHGTNGLRGGTAEIDAGASSQFVSGLLLAAPRYAEGLRLRHTGERPVPSSLQVAMTVHMLRDAGATVTADPDGREWTVEPGPLRGGDVEVPPDLSSAAPFVVAAVATGGRIRVPGWPRRSDQPGDRLPELLRAMGACCTLDDDGLTVTAGDTLLGLDADLSDCTELVPALAALAALASTESMLHGIAHMRGHETDRLRALSAELTHLGGECYETPDGLRVVPRPLHGGVVSTYDDHRMAMFGAVLGLAVDGILVENVATTGKTVPDFVERWTGMLGTAPAGAPH</sequence>
<dbReference type="PIRSF" id="PIRSF000505">
    <property type="entry name" value="EPSPS"/>
    <property type="match status" value="1"/>
</dbReference>
<dbReference type="PROSITE" id="PS00104">
    <property type="entry name" value="EPSP_SYNTHASE_1"/>
    <property type="match status" value="1"/>
</dbReference>
<dbReference type="CDD" id="cd01556">
    <property type="entry name" value="EPSP_synthase"/>
    <property type="match status" value="1"/>
</dbReference>
<feature type="binding site" evidence="8">
    <location>
        <position position="11"/>
    </location>
    <ligand>
        <name>phosphoenolpyruvate</name>
        <dbReference type="ChEBI" id="CHEBI:58702"/>
    </ligand>
</feature>